<dbReference type="Proteomes" id="UP001195965">
    <property type="component" value="Chromosome"/>
</dbReference>
<dbReference type="EMBL" id="CP127526">
    <property type="protein sequence ID" value="XRI74599.1"/>
    <property type="molecule type" value="Genomic_DNA"/>
</dbReference>
<gene>
    <name evidence="1" type="ORF">HHS34_005255</name>
</gene>
<proteinExistence type="predicted"/>
<keyword evidence="2" id="KW-1185">Reference proteome</keyword>
<evidence type="ECO:0000313" key="1">
    <source>
        <dbReference type="EMBL" id="XRI74599.1"/>
    </source>
</evidence>
<keyword evidence="1" id="KW-0378">Hydrolase</keyword>
<sequence>MLILTFLVVLTTSIWVLLDAKKFGVKMGQMRGVGYLGPWGWFFACLFLWIVAFPYYLVKRHEFKKVIRIRTEPTLDKSANSILLVNVKSDKIRNIQMKRDTLTAESSKTINCLDGEKKVGVYRKLARTYFELLIVSVVGLYLSYRYKINWLDVLSVFAFLVGLFGSLIKTFSANELHRVLRRHEEKQKFLEAGGDDIKSLTPVQFEQYCGILLEDAGWKVRYTAATGDFGADIIAERNKERMIVQCKHYSGSVGVSAVQEAFSARSYYHAHKACVVASRGRFTRSARSLAENNGVILVSSENLNSIQ</sequence>
<name>A0ACD5HI89_9PROT</name>
<reference evidence="1 2" key="1">
    <citation type="journal article" date="2021" name="ISME J.">
        <title>Genomic evolution of the class Acidithiobacillia: deep-branching Proteobacteria living in extreme acidic conditions.</title>
        <authorList>
            <person name="Moya-Beltran A."/>
            <person name="Beard S."/>
            <person name="Rojas-Villalobos C."/>
            <person name="Issotta F."/>
            <person name="Gallardo Y."/>
            <person name="Ulloa R."/>
            <person name="Giaveno A."/>
            <person name="Degli Esposti M."/>
            <person name="Johnson D.B."/>
            <person name="Quatrini R."/>
        </authorList>
    </citation>
    <scope>NUCLEOTIDE SEQUENCE [LARGE SCALE GENOMIC DNA]</scope>
    <source>
        <strain evidence="1 2">GG1-14</strain>
    </source>
</reference>
<accession>A0ACD5HI89</accession>
<keyword evidence="1" id="KW-0540">Nuclease</keyword>
<organism evidence="1 2">
    <name type="scientific">Acidithiobacillus montserratensis</name>
    <dbReference type="NCBI Taxonomy" id="2729135"/>
    <lineage>
        <taxon>Bacteria</taxon>
        <taxon>Pseudomonadati</taxon>
        <taxon>Pseudomonadota</taxon>
        <taxon>Acidithiobacillia</taxon>
        <taxon>Acidithiobacillales</taxon>
        <taxon>Acidithiobacillaceae</taxon>
        <taxon>Acidithiobacillus</taxon>
    </lineage>
</organism>
<protein>
    <submittedName>
        <fullName evidence="1">Restriction endonuclease</fullName>
    </submittedName>
</protein>
<keyword evidence="1" id="KW-0255">Endonuclease</keyword>
<evidence type="ECO:0000313" key="2">
    <source>
        <dbReference type="Proteomes" id="UP001195965"/>
    </source>
</evidence>